<evidence type="ECO:0000256" key="1">
    <source>
        <dbReference type="ARBA" id="ARBA00004613"/>
    </source>
</evidence>
<dbReference type="GO" id="GO:0005576">
    <property type="term" value="C:extracellular region"/>
    <property type="evidence" value="ECO:0007669"/>
    <property type="project" value="UniProtKB-SubCell"/>
</dbReference>
<dbReference type="GO" id="GO:0005975">
    <property type="term" value="P:carbohydrate metabolic process"/>
    <property type="evidence" value="ECO:0007669"/>
    <property type="project" value="InterPro"/>
</dbReference>
<comment type="caution">
    <text evidence="4">The sequence shown here is derived from an EMBL/GenBank/DDBJ whole genome shotgun (WGS) entry which is preliminary data.</text>
</comment>
<proteinExistence type="predicted"/>
<protein>
    <submittedName>
        <fullName evidence="4">Polysaccharide deacetylase family protein</fullName>
    </submittedName>
</protein>
<sequence length="259" mass="28379">MKGPTPIVLMYHGVAQVPRSLDPANIFVTKEAISHQIARLTERHGFRPLTEAQYLDALAGERRVPSNSCLITFDDGYASVLDEAAPLLAAARVPAICYVSPGLLGAQPDRSEPAASARLDRDGVQALREYGVEIGCHSDLHASMRGMSAERLSAATSVAREEMKALFGHTPRTFAYPYGDHDAAARAAVREAGFECAFATYEGYGRFALPRVDINATDTPFTFDLKLRRLYPFVRRSLGRVPVVRRATHHVVGYAPRQP</sequence>
<comment type="subcellular location">
    <subcellularLocation>
        <location evidence="1">Secreted</location>
    </subcellularLocation>
</comment>
<feature type="domain" description="NodB homology" evidence="3">
    <location>
        <begin position="67"/>
        <end position="259"/>
    </location>
</feature>
<gene>
    <name evidence="4" type="ORF">D1832_12195</name>
</gene>
<name>A0A417Z2B9_9MICO</name>
<organism evidence="4 5">
    <name type="scientific">Dermacoccus abyssi</name>
    <dbReference type="NCBI Taxonomy" id="322596"/>
    <lineage>
        <taxon>Bacteria</taxon>
        <taxon>Bacillati</taxon>
        <taxon>Actinomycetota</taxon>
        <taxon>Actinomycetes</taxon>
        <taxon>Micrococcales</taxon>
        <taxon>Dermacoccaceae</taxon>
        <taxon>Dermacoccus</taxon>
    </lineage>
</organism>
<evidence type="ECO:0000313" key="5">
    <source>
        <dbReference type="Proteomes" id="UP000285376"/>
    </source>
</evidence>
<dbReference type="AlphaFoldDB" id="A0A417Z2B9"/>
<evidence type="ECO:0000256" key="2">
    <source>
        <dbReference type="ARBA" id="ARBA00022729"/>
    </source>
</evidence>
<dbReference type="SUPFAM" id="SSF88713">
    <property type="entry name" value="Glycoside hydrolase/deacetylase"/>
    <property type="match status" value="1"/>
</dbReference>
<dbReference type="Gene3D" id="3.20.20.370">
    <property type="entry name" value="Glycoside hydrolase/deacetylase"/>
    <property type="match status" value="1"/>
</dbReference>
<dbReference type="CDD" id="cd10918">
    <property type="entry name" value="CE4_NodB_like_5s_6s"/>
    <property type="match status" value="1"/>
</dbReference>
<dbReference type="Pfam" id="PF01522">
    <property type="entry name" value="Polysacc_deac_1"/>
    <property type="match status" value="1"/>
</dbReference>
<dbReference type="InterPro" id="IPR002509">
    <property type="entry name" value="NODB_dom"/>
</dbReference>
<dbReference type="InterPro" id="IPR011330">
    <property type="entry name" value="Glyco_hydro/deAcase_b/a-brl"/>
</dbReference>
<dbReference type="PANTHER" id="PTHR34216">
    <property type="match status" value="1"/>
</dbReference>
<accession>A0A417Z2B9</accession>
<dbReference type="PANTHER" id="PTHR34216:SF3">
    <property type="entry name" value="POLY-BETA-1,6-N-ACETYL-D-GLUCOSAMINE N-DEACETYLASE"/>
    <property type="match status" value="1"/>
</dbReference>
<dbReference type="PROSITE" id="PS51677">
    <property type="entry name" value="NODB"/>
    <property type="match status" value="1"/>
</dbReference>
<evidence type="ECO:0000313" key="4">
    <source>
        <dbReference type="EMBL" id="RHW44481.1"/>
    </source>
</evidence>
<reference evidence="4 5" key="1">
    <citation type="submission" date="2018-08" db="EMBL/GenBank/DDBJ databases">
        <title>Whole genome sequence analysis of Dermacoccus abyssi bacteria isolated from Deep Mariana trench Micromonospora spp reveals genes involved in the environmental adaptation and production of secondary metabolites.</title>
        <authorList>
            <person name="Abdel-Mageed W.M."/>
            <person name="Lehri B."/>
            <person name="Nouioui I."/>
            <person name="Goodfellow I."/>
            <person name="Jaspars M."/>
            <person name="Karlyshev A."/>
        </authorList>
    </citation>
    <scope>NUCLEOTIDE SEQUENCE [LARGE SCALE GENOMIC DNA]</scope>
    <source>
        <strain evidence="4 5">MT1.1</strain>
    </source>
</reference>
<dbReference type="RefSeq" id="WP_118914361.1">
    <property type="nucleotide sequence ID" value="NZ_CBCRVH010000016.1"/>
</dbReference>
<dbReference type="EMBL" id="QWLM01000016">
    <property type="protein sequence ID" value="RHW44481.1"/>
    <property type="molecule type" value="Genomic_DNA"/>
</dbReference>
<dbReference type="Proteomes" id="UP000285376">
    <property type="component" value="Unassembled WGS sequence"/>
</dbReference>
<evidence type="ECO:0000259" key="3">
    <source>
        <dbReference type="PROSITE" id="PS51677"/>
    </source>
</evidence>
<keyword evidence="2" id="KW-0732">Signal</keyword>
<dbReference type="GO" id="GO:0016810">
    <property type="term" value="F:hydrolase activity, acting on carbon-nitrogen (but not peptide) bonds"/>
    <property type="evidence" value="ECO:0007669"/>
    <property type="project" value="InterPro"/>
</dbReference>
<dbReference type="InterPro" id="IPR051398">
    <property type="entry name" value="Polysacch_Deacetylase"/>
</dbReference>